<keyword evidence="5" id="KW-0227">DNA damage</keyword>
<dbReference type="NCBIfam" id="TIGR03914">
    <property type="entry name" value="UDG_fam_dom"/>
    <property type="match status" value="1"/>
</dbReference>
<evidence type="ECO:0000256" key="6">
    <source>
        <dbReference type="ARBA" id="ARBA00022801"/>
    </source>
</evidence>
<evidence type="ECO:0000256" key="4">
    <source>
        <dbReference type="ARBA" id="ARBA00022723"/>
    </source>
</evidence>
<keyword evidence="3" id="KW-0004">4Fe-4S</keyword>
<dbReference type="RefSeq" id="WP_130353695.1">
    <property type="nucleotide sequence ID" value="NZ_SGWY01000003.1"/>
</dbReference>
<comment type="similarity">
    <text evidence="1">Belongs to the uracil-DNA glycosylase (UDG) superfamily. Type 4 (UDGa) family.</text>
</comment>
<dbReference type="InterPro" id="IPR051536">
    <property type="entry name" value="UDG_Type-4/5"/>
</dbReference>
<dbReference type="GO" id="GO:0051539">
    <property type="term" value="F:4 iron, 4 sulfur cluster binding"/>
    <property type="evidence" value="ECO:0007669"/>
    <property type="project" value="UniProtKB-KW"/>
</dbReference>
<keyword evidence="7" id="KW-0408">Iron</keyword>
<evidence type="ECO:0000256" key="5">
    <source>
        <dbReference type="ARBA" id="ARBA00022763"/>
    </source>
</evidence>
<comment type="caution">
    <text evidence="11">The sequence shown here is derived from an EMBL/GenBank/DDBJ whole genome shotgun (WGS) entry which is preliminary data.</text>
</comment>
<evidence type="ECO:0000256" key="1">
    <source>
        <dbReference type="ARBA" id="ARBA00006521"/>
    </source>
</evidence>
<dbReference type="AlphaFoldDB" id="A0A4Q7MC79"/>
<dbReference type="SUPFAM" id="SSF52141">
    <property type="entry name" value="Uracil-DNA glycosylase-like"/>
    <property type="match status" value="1"/>
</dbReference>
<dbReference type="InterPro" id="IPR036895">
    <property type="entry name" value="Uracil-DNA_glycosylase-like_sf"/>
</dbReference>
<dbReference type="SMART" id="SM00986">
    <property type="entry name" value="UDG"/>
    <property type="match status" value="1"/>
</dbReference>
<evidence type="ECO:0000313" key="11">
    <source>
        <dbReference type="EMBL" id="RZS64468.1"/>
    </source>
</evidence>
<evidence type="ECO:0000259" key="10">
    <source>
        <dbReference type="SMART" id="SM00986"/>
    </source>
</evidence>
<keyword evidence="12" id="KW-1185">Reference proteome</keyword>
<dbReference type="InterPro" id="IPR005273">
    <property type="entry name" value="Ura-DNA_glyco_family4"/>
</dbReference>
<evidence type="ECO:0000313" key="12">
    <source>
        <dbReference type="Proteomes" id="UP000293289"/>
    </source>
</evidence>
<dbReference type="EMBL" id="SGWY01000003">
    <property type="protein sequence ID" value="RZS64468.1"/>
    <property type="molecule type" value="Genomic_DNA"/>
</dbReference>
<evidence type="ECO:0000256" key="2">
    <source>
        <dbReference type="ARBA" id="ARBA00019403"/>
    </source>
</evidence>
<name>A0A4Q7MC79_9MICO</name>
<dbReference type="Pfam" id="PF03167">
    <property type="entry name" value="UDG"/>
    <property type="match status" value="1"/>
</dbReference>
<keyword evidence="6" id="KW-0378">Hydrolase</keyword>
<dbReference type="GO" id="GO:0046872">
    <property type="term" value="F:metal ion binding"/>
    <property type="evidence" value="ECO:0007669"/>
    <property type="project" value="UniProtKB-KW"/>
</dbReference>
<protein>
    <recommendedName>
        <fullName evidence="2">Type-4 uracil-DNA glycosylase</fullName>
    </recommendedName>
</protein>
<dbReference type="PANTHER" id="PTHR33693:SF9">
    <property type="entry name" value="TYPE-4 URACIL-DNA GLYCOSYLASE"/>
    <property type="match status" value="1"/>
</dbReference>
<reference evidence="11 12" key="1">
    <citation type="submission" date="2019-02" db="EMBL/GenBank/DDBJ databases">
        <title>Genomic Encyclopedia of Type Strains, Phase IV (KMG-IV): sequencing the most valuable type-strain genomes for metagenomic binning, comparative biology and taxonomic classification.</title>
        <authorList>
            <person name="Goeker M."/>
        </authorList>
    </citation>
    <scope>NUCLEOTIDE SEQUENCE [LARGE SCALE GENOMIC DNA]</scope>
    <source>
        <strain evidence="11 12">DSM 43045</strain>
    </source>
</reference>
<dbReference type="SMART" id="SM00987">
    <property type="entry name" value="UreE_C"/>
    <property type="match status" value="1"/>
</dbReference>
<sequence length="218" mass="23188">MGDEVERPGAAEWVPEGAPVDELRVAAHDCRGCELWRDATQEVFSTGRQGAPLMLVGEQPGDREDLAGEPFVGPAGRLLAGAVDAAGIGRDRVYLTNAVKHFRFRMRGKRRIHEKPAVAHIVACRPWLEAEFDAVGPAVIVALGATAARSVLGRTVRIGEVRGRVLPPDTADRPSTLPAPVVVTTHPSALLRIEDAAERAAAFEALVDDLRTAADAAG</sequence>
<dbReference type="GO" id="GO:0006281">
    <property type="term" value="P:DNA repair"/>
    <property type="evidence" value="ECO:0007669"/>
    <property type="project" value="UniProtKB-KW"/>
</dbReference>
<dbReference type="OrthoDB" id="5290748at2"/>
<evidence type="ECO:0000256" key="9">
    <source>
        <dbReference type="ARBA" id="ARBA00023204"/>
    </source>
</evidence>
<dbReference type="InterPro" id="IPR005122">
    <property type="entry name" value="Uracil-DNA_glycosylase-like"/>
</dbReference>
<proteinExistence type="inferred from homology"/>
<dbReference type="GO" id="GO:0097506">
    <property type="term" value="F:deaminated base DNA N-glycosylase activity"/>
    <property type="evidence" value="ECO:0007669"/>
    <property type="project" value="UniProtKB-ARBA"/>
</dbReference>
<evidence type="ECO:0000256" key="7">
    <source>
        <dbReference type="ARBA" id="ARBA00023004"/>
    </source>
</evidence>
<evidence type="ECO:0000256" key="8">
    <source>
        <dbReference type="ARBA" id="ARBA00023014"/>
    </source>
</evidence>
<accession>A0A4Q7MC79</accession>
<organism evidence="11 12">
    <name type="scientific">Agromyces ramosus</name>
    <dbReference type="NCBI Taxonomy" id="33879"/>
    <lineage>
        <taxon>Bacteria</taxon>
        <taxon>Bacillati</taxon>
        <taxon>Actinomycetota</taxon>
        <taxon>Actinomycetes</taxon>
        <taxon>Micrococcales</taxon>
        <taxon>Microbacteriaceae</taxon>
        <taxon>Agromyces</taxon>
    </lineage>
</organism>
<dbReference type="CDD" id="cd10030">
    <property type="entry name" value="UDG-F4_TTUDGA_SPO1dp_like"/>
    <property type="match status" value="1"/>
</dbReference>
<keyword evidence="4" id="KW-0479">Metal-binding</keyword>
<keyword evidence="9" id="KW-0234">DNA repair</keyword>
<dbReference type="Gene3D" id="3.40.470.10">
    <property type="entry name" value="Uracil-DNA glycosylase-like domain"/>
    <property type="match status" value="1"/>
</dbReference>
<dbReference type="PANTHER" id="PTHR33693">
    <property type="entry name" value="TYPE-5 URACIL-DNA GLYCOSYLASE"/>
    <property type="match status" value="1"/>
</dbReference>
<evidence type="ECO:0000256" key="3">
    <source>
        <dbReference type="ARBA" id="ARBA00022485"/>
    </source>
</evidence>
<dbReference type="Proteomes" id="UP000293289">
    <property type="component" value="Unassembled WGS sequence"/>
</dbReference>
<keyword evidence="8" id="KW-0411">Iron-sulfur</keyword>
<feature type="domain" description="Uracil-DNA glycosylase-like" evidence="10">
    <location>
        <begin position="44"/>
        <end position="211"/>
    </location>
</feature>
<gene>
    <name evidence="11" type="ORF">EV187_2855</name>
</gene>